<dbReference type="EMBL" id="CP028009">
    <property type="protein sequence ID" value="QHV45680.1"/>
    <property type="molecule type" value="Genomic_DNA"/>
</dbReference>
<feature type="transmembrane region" description="Helical" evidence="1">
    <location>
        <begin position="38"/>
        <end position="57"/>
    </location>
</feature>
<dbReference type="Proteomes" id="UP000321735">
    <property type="component" value="Chromosome"/>
</dbReference>
<evidence type="ECO:0000313" key="2">
    <source>
        <dbReference type="EMBL" id="KAB2497220.1"/>
    </source>
</evidence>
<dbReference type="Proteomes" id="UP000219922">
    <property type="component" value="Unassembled WGS sequence"/>
</dbReference>
<evidence type="ECO:0000313" key="5">
    <source>
        <dbReference type="EMBL" id="MBY0040608.1"/>
    </source>
</evidence>
<dbReference type="EMBL" id="LOMO01000295">
    <property type="protein sequence ID" value="KXY24811.1"/>
    <property type="molecule type" value="Genomic_DNA"/>
</dbReference>
<evidence type="ECO:0000313" key="12">
    <source>
        <dbReference type="EMBL" id="TKI91866.1"/>
    </source>
</evidence>
<dbReference type="EMBL" id="WBPB01000034">
    <property type="protein sequence ID" value="KAB2497220.1"/>
    <property type="molecule type" value="Genomic_DNA"/>
</dbReference>
<evidence type="ECO:0000313" key="20">
    <source>
        <dbReference type="Proteomes" id="UP000309400"/>
    </source>
</evidence>
<reference evidence="6" key="12">
    <citation type="submission" date="2023-07" db="EMBL/GenBank/DDBJ databases">
        <title>Complete genome sequence of Bacillus cereus SRCM126073 isolated from soil.</title>
        <authorList>
            <person name="Yang H.-G."/>
            <person name="Ryu M.-S."/>
            <person name="Ha G.-S."/>
            <person name="Yang H.-J."/>
            <person name="Jeong D.-Y."/>
        </authorList>
    </citation>
    <scope>NUCLEOTIDE SEQUENCE</scope>
    <source>
        <strain evidence="6">SRCM126073</strain>
    </source>
</reference>
<evidence type="ECO:0000313" key="19">
    <source>
        <dbReference type="Proteomes" id="UP000308444"/>
    </source>
</evidence>
<evidence type="ECO:0000313" key="14">
    <source>
        <dbReference type="Proteomes" id="UP000036243"/>
    </source>
</evidence>
<dbReference type="Proteomes" id="UP000477920">
    <property type="component" value="Unassembled WGS sequence"/>
</dbReference>
<dbReference type="Proteomes" id="UP001197806">
    <property type="component" value="Unassembled WGS sequence"/>
</dbReference>
<evidence type="ECO:0000313" key="7">
    <source>
        <dbReference type="EMBL" id="PDZ97467.1"/>
    </source>
</evidence>
<gene>
    <name evidence="4" type="ORF">AT268_23855</name>
    <name evidence="10" type="ORF">C1N66_22035</name>
    <name evidence="8" type="ORF">CN357_28585</name>
    <name evidence="7" type="ORF">CON36_17325</name>
    <name evidence="9" type="ORF">D0437_16865</name>
    <name evidence="11" type="ORF">DR116_0025930</name>
    <name evidence="2" type="ORF">F8158_15820</name>
    <name evidence="12" type="ORF">FC695_32145</name>
    <name evidence="13" type="ORF">FHG65_01300</name>
    <name evidence="5" type="ORF">H7U08_29375</name>
    <name evidence="6" type="ORF">QYM23_19215</name>
    <name evidence="3" type="ORF">TQ94_02265</name>
</gene>
<evidence type="ECO:0000313" key="9">
    <source>
        <dbReference type="EMBL" id="QDZ74645.1"/>
    </source>
</evidence>
<evidence type="ECO:0000313" key="18">
    <source>
        <dbReference type="Proteomes" id="UP000253597"/>
    </source>
</evidence>
<reference evidence="8 17" key="4">
    <citation type="submission" date="2017-09" db="EMBL/GenBank/DDBJ databases">
        <title>Large-scale bioinformatics analysis of Bacillus genomes uncovers conserved roles of natural products in bacterial physiology.</title>
        <authorList>
            <consortium name="Agbiome Team Llc"/>
            <person name="Bleich R.M."/>
            <person name="Kirk G.J."/>
            <person name="Santa Maria K.C."/>
            <person name="Allen S.E."/>
            <person name="Farag S."/>
            <person name="Shank E.A."/>
            <person name="Bowers A."/>
        </authorList>
    </citation>
    <scope>NUCLEOTIDE SEQUENCE [LARGE SCALE GENOMIC DNA]</scope>
    <source>
        <strain evidence="8 17">AFS020204</strain>
    </source>
</reference>
<evidence type="ECO:0000313" key="3">
    <source>
        <dbReference type="EMBL" id="KMP21547.1"/>
    </source>
</evidence>
<feature type="transmembrane region" description="Helical" evidence="1">
    <location>
        <begin position="6"/>
        <end position="26"/>
    </location>
</feature>
<evidence type="ECO:0000313" key="15">
    <source>
        <dbReference type="Proteomes" id="UP000075476"/>
    </source>
</evidence>
<dbReference type="GeneID" id="99619764"/>
<dbReference type="EMBL" id="JACLPZ010000052">
    <property type="protein sequence ID" value="MBY0040608.1"/>
    <property type="molecule type" value="Genomic_DNA"/>
</dbReference>
<dbReference type="EMBL" id="QNGD03000016">
    <property type="protein sequence ID" value="RWQ70652.1"/>
    <property type="molecule type" value="Genomic_DNA"/>
</dbReference>
<reference evidence="9 21" key="6">
    <citation type="journal article" date="2019" name="Ecotoxicol. Environ. Saf.">
        <title>Microbial characterization of heavy metal resistant bacterial strains isolated from an electroplating wastewater treatment plant.</title>
        <authorList>
            <person name="Cai X."/>
            <person name="Zheng X."/>
            <person name="Zhang D."/>
            <person name="Iqbal W."/>
            <person name="Liu C."/>
            <person name="Yang B."/>
            <person name="Zhao X."/>
            <person name="Lu X."/>
            <person name="Mao Y."/>
        </authorList>
    </citation>
    <scope>NUCLEOTIDE SEQUENCE [LARGE SCALE GENOMIC DNA]</scope>
    <source>
        <strain evidence="9 21">Co1-1</strain>
    </source>
</reference>
<keyword evidence="1" id="KW-0472">Membrane</keyword>
<evidence type="ECO:0000313" key="4">
    <source>
        <dbReference type="EMBL" id="KXY24811.1"/>
    </source>
</evidence>
<evidence type="ECO:0000256" key="1">
    <source>
        <dbReference type="SAM" id="Phobius"/>
    </source>
</evidence>
<reference evidence="10 22" key="5">
    <citation type="submission" date="2018-03" db="EMBL/GenBank/DDBJ databases">
        <title>The complete genome of bacterial strain SGAir0260.</title>
        <authorList>
            <person name="Schuster S.C."/>
        </authorList>
    </citation>
    <scope>NUCLEOTIDE SEQUENCE [LARGE SCALE GENOMIC DNA]</scope>
    <source>
        <strain evidence="10 22">SGAir0260</strain>
    </source>
</reference>
<dbReference type="Proteomes" id="UP000309400">
    <property type="component" value="Unassembled WGS sequence"/>
</dbReference>
<reference evidence="13 20" key="9">
    <citation type="submission" date="2019-06" db="EMBL/GenBank/DDBJ databases">
        <title>Biocontrol Bacillus strains from Vietnam.</title>
        <authorList>
            <person name="Borriss R."/>
            <person name="Lasch P."/>
            <person name="Thanh Tam L.T."/>
        </authorList>
    </citation>
    <scope>NUCLEOTIDE SEQUENCE [LARGE SCALE GENOMIC DNA]</scope>
    <source>
        <strain evidence="13 20">A8</strain>
    </source>
</reference>
<dbReference type="RefSeq" id="WP_000437513.1">
    <property type="nucleotide sequence ID" value="NZ_ASPZ01000027.1"/>
</dbReference>
<reference evidence="7 16" key="3">
    <citation type="submission" date="2017-09" db="EMBL/GenBank/DDBJ databases">
        <title>Large-scale bioinformatics analysis of Bacillus genomes uncovers conserved roles of natural products in bacterial physiology.</title>
        <authorList>
            <consortium name="Agbiome Team Llc"/>
            <person name="Bleich R.M."/>
            <person name="Grubbs K.J."/>
            <person name="Santa Maria K.C."/>
            <person name="Allen S.E."/>
            <person name="Farag S."/>
            <person name="Shank E.A."/>
            <person name="Bowers A."/>
        </authorList>
    </citation>
    <scope>NUCLEOTIDE SEQUENCE [LARGE SCALE GENOMIC DNA]</scope>
    <source>
        <strain evidence="7 16">AFS092789</strain>
    </source>
</reference>
<reference evidence="4 15" key="2">
    <citation type="submission" date="2015-12" db="EMBL/GenBank/DDBJ databases">
        <title>Bacillus cereus Group isolate.</title>
        <authorList>
            <person name="Kovac J."/>
        </authorList>
    </citation>
    <scope>NUCLEOTIDE SEQUENCE [LARGE SCALE GENOMIC DNA]</scope>
    <source>
        <strain evidence="4 15">FSL K6-0073</strain>
    </source>
</reference>
<evidence type="ECO:0000313" key="23">
    <source>
        <dbReference type="Proteomes" id="UP000477920"/>
    </source>
</evidence>
<keyword evidence="1" id="KW-1133">Transmembrane helix</keyword>
<organism evidence="4 15">
    <name type="scientific">Bacillus cereus</name>
    <dbReference type="NCBI Taxonomy" id="1396"/>
    <lineage>
        <taxon>Bacteria</taxon>
        <taxon>Bacillati</taxon>
        <taxon>Bacillota</taxon>
        <taxon>Bacilli</taxon>
        <taxon>Bacillales</taxon>
        <taxon>Bacillaceae</taxon>
        <taxon>Bacillus</taxon>
        <taxon>Bacillus cereus group</taxon>
    </lineage>
</organism>
<evidence type="ECO:0000313" key="21">
    <source>
        <dbReference type="Proteomes" id="UP000321735"/>
    </source>
</evidence>
<dbReference type="AlphaFoldDB" id="A0A9Q5MNZ3"/>
<evidence type="ECO:0000313" key="10">
    <source>
        <dbReference type="EMBL" id="QHV45680.1"/>
    </source>
</evidence>
<dbReference type="EMBL" id="NVMX01000023">
    <property type="protein sequence ID" value="PDZ97467.1"/>
    <property type="molecule type" value="Genomic_DNA"/>
</dbReference>
<dbReference type="Proteomes" id="UP000464780">
    <property type="component" value="Chromosome"/>
</dbReference>
<dbReference type="Proteomes" id="UP000253597">
    <property type="component" value="Unassembled WGS sequence"/>
</dbReference>
<dbReference type="OMA" id="TFSICHS"/>
<reference evidence="11 18" key="8">
    <citation type="submission" date="2019-01" db="EMBL/GenBank/DDBJ databases">
        <title>Draft genome sequence of heavy metal resistant Bacillus cereus NWUAB01.</title>
        <authorList>
            <person name="Babalola O."/>
            <person name="Aremu B.R."/>
            <person name="Ayangbenro A.S."/>
        </authorList>
    </citation>
    <scope>NUCLEOTIDE SEQUENCE [LARGE SCALE GENOMIC DNA]</scope>
    <source>
        <strain evidence="11 18">NWUAB01</strain>
    </source>
</reference>
<dbReference type="Proteomes" id="UP001175137">
    <property type="component" value="Unassembled WGS sequence"/>
</dbReference>
<sequence>MEQPLFLLVLQFIAFILIICIVYGMLYNTVLNLNMPKWTAHIVATVFSLGITYQAFINFI</sequence>
<dbReference type="EMBL" id="VDDR01000001">
    <property type="protein sequence ID" value="TNC02869.1"/>
    <property type="molecule type" value="Genomic_DNA"/>
</dbReference>
<dbReference type="Proteomes" id="UP000308444">
    <property type="component" value="Unassembled WGS sequence"/>
</dbReference>
<evidence type="ECO:0000313" key="22">
    <source>
        <dbReference type="Proteomes" id="UP000464780"/>
    </source>
</evidence>
<dbReference type="EMBL" id="SZOH01003087">
    <property type="protein sequence ID" value="TKI91866.1"/>
    <property type="molecule type" value="Genomic_DNA"/>
</dbReference>
<proteinExistence type="predicted"/>
<reference evidence="2 23" key="10">
    <citation type="submission" date="2019-10" db="EMBL/GenBank/DDBJ databases">
        <title>Bacillus from the desert of Cuatro Cinegas, Coahuila.</title>
        <authorList>
            <person name="Olmedo-Alvarez G."/>
            <person name="Saldana S."/>
            <person name="Barcelo D."/>
        </authorList>
    </citation>
    <scope>NUCLEOTIDE SEQUENCE [LARGE SCALE GENOMIC DNA]</scope>
    <source>
        <strain evidence="2 23">CH101a_3T</strain>
    </source>
</reference>
<evidence type="ECO:0000313" key="11">
    <source>
        <dbReference type="EMBL" id="RWQ70652.1"/>
    </source>
</evidence>
<dbReference type="SMR" id="A0A9Q5MNZ3"/>
<dbReference type="Proteomes" id="UP000220210">
    <property type="component" value="Unassembled WGS sequence"/>
</dbReference>
<accession>A0A9Q5MNZ3</accession>
<reference evidence="5" key="11">
    <citation type="submission" date="2020-08" db="EMBL/GenBank/DDBJ databases">
        <title>Fungal Genomes of the International Space Station.</title>
        <authorList>
            <person name="Seuylemezian A."/>
            <person name="Singh N.K."/>
            <person name="Wood J."/>
            <person name="Venkateswaran K."/>
        </authorList>
    </citation>
    <scope>NUCLEOTIDE SEQUENCE</scope>
    <source>
        <strain evidence="5">I2-B2</strain>
    </source>
</reference>
<name>A0A9Q5MNZ3_BACCE</name>
<evidence type="ECO:0000313" key="16">
    <source>
        <dbReference type="Proteomes" id="UP000219922"/>
    </source>
</evidence>
<dbReference type="EMBL" id="CP031778">
    <property type="protein sequence ID" value="QDZ74645.1"/>
    <property type="molecule type" value="Genomic_DNA"/>
</dbReference>
<reference evidence="12 19" key="7">
    <citation type="journal article" date="2019" name="Environ. Microbiol.">
        <title>An active ?-lactamase is a part of an orchestrated cell wall stress resistance network of Bacillus subtilis and related rhizosphere species.</title>
        <authorList>
            <person name="Bucher T."/>
            <person name="Keren-Paz A."/>
            <person name="Hausser J."/>
            <person name="Olender T."/>
            <person name="Cytryn E."/>
            <person name="Kolodkin-Gal I."/>
        </authorList>
    </citation>
    <scope>NUCLEOTIDE SEQUENCE [LARGE SCALE GENOMIC DNA]</scope>
    <source>
        <strain evidence="12 19">I32</strain>
    </source>
</reference>
<evidence type="ECO:0000313" key="17">
    <source>
        <dbReference type="Proteomes" id="UP000220210"/>
    </source>
</evidence>
<evidence type="ECO:0000313" key="13">
    <source>
        <dbReference type="EMBL" id="TNC02869.1"/>
    </source>
</evidence>
<dbReference type="EMBL" id="JAUIQW010000001">
    <property type="protein sequence ID" value="MDN4874942.1"/>
    <property type="molecule type" value="Genomic_DNA"/>
</dbReference>
<dbReference type="EMBL" id="NTSO01000024">
    <property type="protein sequence ID" value="PFF42913.1"/>
    <property type="molecule type" value="Genomic_DNA"/>
</dbReference>
<keyword evidence="1" id="KW-0812">Transmembrane</keyword>
<protein>
    <recommendedName>
        <fullName evidence="24">Group-specific protein</fullName>
    </recommendedName>
</protein>
<reference evidence="3 14" key="1">
    <citation type="submission" date="2015-02" db="EMBL/GenBank/DDBJ databases">
        <title>Evolution of B. cereus sensu lato: Distribution, horizontal transfer and duplication of chromosomal virulence genes.</title>
        <authorList>
            <person name="Boehm M.-E."/>
            <person name="Huptas C."/>
            <person name="Krey V.M."/>
            <person name="Scherer S."/>
        </authorList>
    </citation>
    <scope>NUCLEOTIDE SEQUENCE [LARGE SCALE GENOMIC DNA]</scope>
    <source>
        <strain evidence="3 14">#17</strain>
    </source>
</reference>
<dbReference type="Proteomes" id="UP000075476">
    <property type="component" value="Unassembled WGS sequence"/>
</dbReference>
<dbReference type="Proteomes" id="UP000036243">
    <property type="component" value="Unassembled WGS sequence"/>
</dbReference>
<dbReference type="EMBL" id="JYFW01000008">
    <property type="protein sequence ID" value="KMP21547.1"/>
    <property type="molecule type" value="Genomic_DNA"/>
</dbReference>
<evidence type="ECO:0000313" key="8">
    <source>
        <dbReference type="EMBL" id="PFF42913.1"/>
    </source>
</evidence>
<evidence type="ECO:0000313" key="6">
    <source>
        <dbReference type="EMBL" id="MDN4874942.1"/>
    </source>
</evidence>
<evidence type="ECO:0008006" key="24">
    <source>
        <dbReference type="Google" id="ProtNLM"/>
    </source>
</evidence>